<feature type="region of interest" description="Disordered" evidence="2">
    <location>
        <begin position="85"/>
        <end position="174"/>
    </location>
</feature>
<evidence type="ECO:0000313" key="3">
    <source>
        <dbReference type="EMBL" id="KAK6351504.1"/>
    </source>
</evidence>
<feature type="compositionally biased region" description="Basic and acidic residues" evidence="2">
    <location>
        <begin position="85"/>
        <end position="116"/>
    </location>
</feature>
<proteinExistence type="predicted"/>
<accession>A0AAN8RL41</accession>
<gene>
    <name evidence="3" type="ORF">TWF718_004662</name>
</gene>
<dbReference type="SUPFAM" id="SSF52833">
    <property type="entry name" value="Thioredoxin-like"/>
    <property type="match status" value="1"/>
</dbReference>
<dbReference type="AlphaFoldDB" id="A0AAN8RL41"/>
<dbReference type="Pfam" id="PF10262">
    <property type="entry name" value="Rdx"/>
    <property type="match status" value="1"/>
</dbReference>
<dbReference type="NCBIfam" id="TIGR02174">
    <property type="entry name" value="CXXU_selWTH"/>
    <property type="match status" value="1"/>
</dbReference>
<evidence type="ECO:0000256" key="2">
    <source>
        <dbReference type="SAM" id="MobiDB-lite"/>
    </source>
</evidence>
<reference evidence="3 4" key="1">
    <citation type="submission" date="2019-10" db="EMBL/GenBank/DDBJ databases">
        <authorList>
            <person name="Palmer J.M."/>
        </authorList>
    </citation>
    <scope>NUCLEOTIDE SEQUENCE [LARGE SCALE GENOMIC DNA]</scope>
    <source>
        <strain evidence="3 4">TWF718</strain>
    </source>
</reference>
<dbReference type="PANTHER" id="PTHR36417">
    <property type="entry name" value="SELENOPROTEIN DOMAIN PROTEIN (AFU_ORTHOLOGUE AFUA_1G05220)"/>
    <property type="match status" value="1"/>
</dbReference>
<dbReference type="Gene3D" id="3.40.30.10">
    <property type="entry name" value="Glutaredoxin"/>
    <property type="match status" value="1"/>
</dbReference>
<evidence type="ECO:0000256" key="1">
    <source>
        <dbReference type="ARBA" id="ARBA00023284"/>
    </source>
</evidence>
<organism evidence="3 4">
    <name type="scientific">Orbilia javanica</name>
    <dbReference type="NCBI Taxonomy" id="47235"/>
    <lineage>
        <taxon>Eukaryota</taxon>
        <taxon>Fungi</taxon>
        <taxon>Dikarya</taxon>
        <taxon>Ascomycota</taxon>
        <taxon>Pezizomycotina</taxon>
        <taxon>Orbiliomycetes</taxon>
        <taxon>Orbiliales</taxon>
        <taxon>Orbiliaceae</taxon>
        <taxon>Orbilia</taxon>
    </lineage>
</organism>
<dbReference type="EMBL" id="JAVHNR010000002">
    <property type="protein sequence ID" value="KAK6351504.1"/>
    <property type="molecule type" value="Genomic_DNA"/>
</dbReference>
<sequence>MADSDSSQKTASVTAPVPRISIQFCIQCKWNLRAAYYAQELLQTFSTSLGEVSLRPSTGGIFIVTLETLNEQSILESHVIWDRKRDGGFPETKELKKKVRDIIDPNRDLGHVDGKKKSVSQAQSDPPASAPPEPQNDTQAASSSSGQGQDSLRAHIVPAEQQAGEGKTVCEDCQ</sequence>
<keyword evidence="4" id="KW-1185">Reference proteome</keyword>
<protein>
    <submittedName>
        <fullName evidence="3">Uncharacterized protein</fullName>
    </submittedName>
</protein>
<dbReference type="PANTHER" id="PTHR36417:SF2">
    <property type="entry name" value="SELENOPROTEIN DOMAIN PROTEIN (AFU_ORTHOLOGUE AFUA_1G05220)"/>
    <property type="match status" value="1"/>
</dbReference>
<name>A0AAN8RL41_9PEZI</name>
<dbReference type="InterPro" id="IPR011893">
    <property type="entry name" value="Selenoprotein_Rdx-typ"/>
</dbReference>
<dbReference type="InterPro" id="IPR036249">
    <property type="entry name" value="Thioredoxin-like_sf"/>
</dbReference>
<comment type="caution">
    <text evidence="3">The sequence shown here is derived from an EMBL/GenBank/DDBJ whole genome shotgun (WGS) entry which is preliminary data.</text>
</comment>
<dbReference type="Proteomes" id="UP001313282">
    <property type="component" value="Unassembled WGS sequence"/>
</dbReference>
<keyword evidence="1" id="KW-0676">Redox-active center</keyword>
<feature type="compositionally biased region" description="Low complexity" evidence="2">
    <location>
        <begin position="139"/>
        <end position="149"/>
    </location>
</feature>
<evidence type="ECO:0000313" key="4">
    <source>
        <dbReference type="Proteomes" id="UP001313282"/>
    </source>
</evidence>